<dbReference type="OrthoDB" id="2021138at2759"/>
<dbReference type="STRING" id="37360.A0A0G4IQ51"/>
<keyword evidence="4" id="KW-0732">Signal</keyword>
<keyword evidence="1" id="KW-0433">Leucine-rich repeat</keyword>
<feature type="signal peptide" evidence="4">
    <location>
        <begin position="1"/>
        <end position="18"/>
    </location>
</feature>
<organism evidence="6 8">
    <name type="scientific">Plasmodiophora brassicae</name>
    <name type="common">Clubroot disease agent</name>
    <dbReference type="NCBI Taxonomy" id="37360"/>
    <lineage>
        <taxon>Eukaryota</taxon>
        <taxon>Sar</taxon>
        <taxon>Rhizaria</taxon>
        <taxon>Endomyxa</taxon>
        <taxon>Phytomyxea</taxon>
        <taxon>Plasmodiophorida</taxon>
        <taxon>Plasmodiophoridae</taxon>
        <taxon>Plasmodiophora</taxon>
    </lineage>
</organism>
<dbReference type="Proteomes" id="UP000290189">
    <property type="component" value="Unassembled WGS sequence"/>
</dbReference>
<feature type="domain" description="Disease resistance R13L4/SHOC-2-like LRR" evidence="5">
    <location>
        <begin position="111"/>
        <end position="185"/>
    </location>
</feature>
<evidence type="ECO:0000313" key="8">
    <source>
        <dbReference type="Proteomes" id="UP000039324"/>
    </source>
</evidence>
<dbReference type="Gene3D" id="3.80.10.10">
    <property type="entry name" value="Ribonuclease Inhibitor"/>
    <property type="match status" value="1"/>
</dbReference>
<reference evidence="6 8" key="1">
    <citation type="submission" date="2015-02" db="EMBL/GenBank/DDBJ databases">
        <authorList>
            <person name="Chooi Y.-H."/>
        </authorList>
    </citation>
    <scope>NUCLEOTIDE SEQUENCE [LARGE SCALE GENOMIC DNA]</scope>
    <source>
        <strain evidence="6">E3</strain>
    </source>
</reference>
<geneLocation type="mitochondrion" evidence="7"/>
<dbReference type="EMBL" id="OVEO01000008">
    <property type="protein sequence ID" value="SPQ97589.1"/>
    <property type="molecule type" value="Genomic_DNA"/>
</dbReference>
<keyword evidence="8" id="KW-1185">Reference proteome</keyword>
<evidence type="ECO:0000256" key="1">
    <source>
        <dbReference type="ARBA" id="ARBA00022614"/>
    </source>
</evidence>
<feature type="chain" id="PRO_5036293151" description="Disease resistance R13L4/SHOC-2-like LRR domain-containing protein" evidence="4">
    <location>
        <begin position="19"/>
        <end position="320"/>
    </location>
</feature>
<evidence type="ECO:0000256" key="3">
    <source>
        <dbReference type="SAM" id="MobiDB-lite"/>
    </source>
</evidence>
<evidence type="ECO:0000256" key="4">
    <source>
        <dbReference type="SAM" id="SignalP"/>
    </source>
</evidence>
<protein>
    <recommendedName>
        <fullName evidence="5">Disease resistance R13L4/SHOC-2-like LRR domain-containing protein</fullName>
    </recommendedName>
</protein>
<sequence>MPASSLAVLLAVCAIVSALAVHKAFDRGDDVQQYLSAHGDAVRLTSVRVRTQSQLDDLIGVLCANQSSCPALTSIEASGPGITRLCYTIGRLTFLTSLDLSNTLITELPAQIGHLAALRRLDLSNTLICDLPVQFVRLKALESLDISGTPVAEFPQQVMHLPALTSLDISGTRITDLPVDVGHLVVRNALGRRTPSPRTEASLQAGTMQALSPSTKGIHEAIVTCDGHNATVDVVVMGAMTSILCMQHEVCRRVCDLSQTLLALMASHPSGFIRESVPSIEECLASARAQLEKVEAMMGDTGITPASVGTTTNDNDTGRP</sequence>
<dbReference type="Proteomes" id="UP000039324">
    <property type="component" value="Unassembled WGS sequence"/>
</dbReference>
<dbReference type="GO" id="GO:0005737">
    <property type="term" value="C:cytoplasm"/>
    <property type="evidence" value="ECO:0007669"/>
    <property type="project" value="TreeGrafter"/>
</dbReference>
<evidence type="ECO:0000313" key="6">
    <source>
        <dbReference type="EMBL" id="CEO97281.1"/>
    </source>
</evidence>
<dbReference type="InterPro" id="IPR050216">
    <property type="entry name" value="LRR_domain-containing"/>
</dbReference>
<evidence type="ECO:0000256" key="2">
    <source>
        <dbReference type="ARBA" id="ARBA00022737"/>
    </source>
</evidence>
<dbReference type="InterPro" id="IPR055414">
    <property type="entry name" value="LRR_R13L4/SHOC2-like"/>
</dbReference>
<dbReference type="SUPFAM" id="SSF52058">
    <property type="entry name" value="L domain-like"/>
    <property type="match status" value="1"/>
</dbReference>
<evidence type="ECO:0000313" key="7">
    <source>
        <dbReference type="EMBL" id="SPQ97589.1"/>
    </source>
</evidence>
<dbReference type="Pfam" id="PF23598">
    <property type="entry name" value="LRR_14"/>
    <property type="match status" value="1"/>
</dbReference>
<dbReference type="PANTHER" id="PTHR48051:SF1">
    <property type="entry name" value="RAS SUPPRESSOR PROTEIN 1"/>
    <property type="match status" value="1"/>
</dbReference>
<feature type="compositionally biased region" description="Polar residues" evidence="3">
    <location>
        <begin position="307"/>
        <end position="320"/>
    </location>
</feature>
<feature type="region of interest" description="Disordered" evidence="3">
    <location>
        <begin position="301"/>
        <end position="320"/>
    </location>
</feature>
<evidence type="ECO:0000313" key="9">
    <source>
        <dbReference type="Proteomes" id="UP000290189"/>
    </source>
</evidence>
<proteinExistence type="predicted"/>
<gene>
    <name evidence="6" type="ORF">PBRA_000626</name>
    <name evidence="7" type="ORF">PLBR_LOCUS4804</name>
</gene>
<dbReference type="InterPro" id="IPR032675">
    <property type="entry name" value="LRR_dom_sf"/>
</dbReference>
<evidence type="ECO:0000259" key="5">
    <source>
        <dbReference type="Pfam" id="PF23598"/>
    </source>
</evidence>
<name>A0A0G4IQ51_PLABS</name>
<dbReference type="AlphaFoldDB" id="A0A0G4IQ51"/>
<reference evidence="7 9" key="2">
    <citation type="submission" date="2018-03" db="EMBL/GenBank/DDBJ databases">
        <authorList>
            <person name="Fogelqvist J."/>
        </authorList>
    </citation>
    <scope>NUCLEOTIDE SEQUENCE [LARGE SCALE GENOMIC DNA]</scope>
</reference>
<dbReference type="EMBL" id="CDSF01000079">
    <property type="protein sequence ID" value="CEO97281.1"/>
    <property type="molecule type" value="Genomic_DNA"/>
</dbReference>
<keyword evidence="2" id="KW-0677">Repeat</keyword>
<dbReference type="SMART" id="SM00369">
    <property type="entry name" value="LRR_TYP"/>
    <property type="match status" value="3"/>
</dbReference>
<keyword evidence="7" id="KW-0496">Mitochondrion</keyword>
<accession>A0A0G4IQ51</accession>
<dbReference type="InterPro" id="IPR003591">
    <property type="entry name" value="Leu-rich_rpt_typical-subtyp"/>
</dbReference>
<dbReference type="PANTHER" id="PTHR48051">
    <property type="match status" value="1"/>
</dbReference>